<evidence type="ECO:0000313" key="3">
    <source>
        <dbReference type="Proteomes" id="UP001633002"/>
    </source>
</evidence>
<protein>
    <recommendedName>
        <fullName evidence="1">Protein kinase domain-containing protein</fullName>
    </recommendedName>
</protein>
<organism evidence="2 3">
    <name type="scientific">Riccia sorocarpa</name>
    <dbReference type="NCBI Taxonomy" id="122646"/>
    <lineage>
        <taxon>Eukaryota</taxon>
        <taxon>Viridiplantae</taxon>
        <taxon>Streptophyta</taxon>
        <taxon>Embryophyta</taxon>
        <taxon>Marchantiophyta</taxon>
        <taxon>Marchantiopsida</taxon>
        <taxon>Marchantiidae</taxon>
        <taxon>Marchantiales</taxon>
        <taxon>Ricciaceae</taxon>
        <taxon>Riccia</taxon>
    </lineage>
</organism>
<name>A0ABD3GT36_9MARC</name>
<dbReference type="PANTHER" id="PTHR48011:SF4">
    <property type="entry name" value="MITOGEN-ACTIVATED PROTEIN KINASE KINASE KINASE 19"/>
    <property type="match status" value="1"/>
</dbReference>
<accession>A0ABD3GT36</accession>
<reference evidence="2 3" key="1">
    <citation type="submission" date="2024-09" db="EMBL/GenBank/DDBJ databases">
        <title>Chromosome-scale assembly of Riccia sorocarpa.</title>
        <authorList>
            <person name="Paukszto L."/>
        </authorList>
    </citation>
    <scope>NUCLEOTIDE SEQUENCE [LARGE SCALE GENOMIC DNA]</scope>
    <source>
        <strain evidence="2">LP-2024</strain>
        <tissue evidence="2">Aerial parts of the thallus</tissue>
    </source>
</reference>
<dbReference type="InterPro" id="IPR011009">
    <property type="entry name" value="Kinase-like_dom_sf"/>
</dbReference>
<dbReference type="Pfam" id="PF00069">
    <property type="entry name" value="Pkinase"/>
    <property type="match status" value="1"/>
</dbReference>
<evidence type="ECO:0000259" key="1">
    <source>
        <dbReference type="PROSITE" id="PS50011"/>
    </source>
</evidence>
<comment type="caution">
    <text evidence="2">The sequence shown here is derived from an EMBL/GenBank/DDBJ whole genome shotgun (WGS) entry which is preliminary data.</text>
</comment>
<dbReference type="SUPFAM" id="SSF56112">
    <property type="entry name" value="Protein kinase-like (PK-like)"/>
    <property type="match status" value="1"/>
</dbReference>
<dbReference type="Gene3D" id="1.10.510.10">
    <property type="entry name" value="Transferase(Phosphotransferase) domain 1"/>
    <property type="match status" value="1"/>
</dbReference>
<dbReference type="InterPro" id="IPR052751">
    <property type="entry name" value="Plant_MAPKKK"/>
</dbReference>
<feature type="domain" description="Protein kinase" evidence="1">
    <location>
        <begin position="17"/>
        <end position="297"/>
    </location>
</feature>
<dbReference type="InterPro" id="IPR000719">
    <property type="entry name" value="Prot_kinase_dom"/>
</dbReference>
<gene>
    <name evidence="2" type="ORF">R1sor_024293</name>
</gene>
<dbReference type="AlphaFoldDB" id="A0ABD3GT36"/>
<dbReference type="EMBL" id="JBJQOH010000007">
    <property type="protein sequence ID" value="KAL3681337.1"/>
    <property type="molecule type" value="Genomic_DNA"/>
</dbReference>
<evidence type="ECO:0000313" key="2">
    <source>
        <dbReference type="EMBL" id="KAL3681337.1"/>
    </source>
</evidence>
<dbReference type="PANTHER" id="PTHR48011">
    <property type="entry name" value="CCR4-NOT TRANSCRIPTIONAL COMPLEX SUBUNIT CAF120-RELATED"/>
    <property type="match status" value="1"/>
</dbReference>
<dbReference type="SMART" id="SM00220">
    <property type="entry name" value="S_TKc"/>
    <property type="match status" value="1"/>
</dbReference>
<dbReference type="Proteomes" id="UP001633002">
    <property type="component" value="Unassembled WGS sequence"/>
</dbReference>
<sequence length="342" mass="38674">MATPNPKPRPSPVQEGWRRNGILAETRLSTIFLCTNLNNNKQFVAKTVVAHDLEPRTAIEIERRLYKGYKSIDCPYIIKYLGFTIEKNCGEMDNQDVCSIFLEWVPRGSLYQYIHTQGGDLSEQTICTFSRDILKGLAYLHGQGKIHGDLKASNVLIGKENLKLCDLGSGKVKADGDVILPPRKGMDPTSKRIFTTGSDGFRAPEVEDEIDQGPPADIYSFGCTLVEMATGDPPQRCPRIFQSTDPSDIDPESGHRRCSIDLPTFFSKEAFDVLAKCLAEDPTERPTAEQLLHHPWFKKFERKYPTLTLEKLKAYLAENAKTWVLELCNVWQQHEPKEVELQ</sequence>
<proteinExistence type="predicted"/>
<dbReference type="PROSITE" id="PS50011">
    <property type="entry name" value="PROTEIN_KINASE_DOM"/>
    <property type="match status" value="1"/>
</dbReference>
<keyword evidence="3" id="KW-1185">Reference proteome</keyword>